<keyword evidence="8" id="KW-1185">Reference proteome</keyword>
<reference evidence="7" key="1">
    <citation type="journal article" date="2021" name="Nat. Commun.">
        <title>Genetic determinants of endophytism in the Arabidopsis root mycobiome.</title>
        <authorList>
            <person name="Mesny F."/>
            <person name="Miyauchi S."/>
            <person name="Thiergart T."/>
            <person name="Pickel B."/>
            <person name="Atanasova L."/>
            <person name="Karlsson M."/>
            <person name="Huettel B."/>
            <person name="Barry K.W."/>
            <person name="Haridas S."/>
            <person name="Chen C."/>
            <person name="Bauer D."/>
            <person name="Andreopoulos W."/>
            <person name="Pangilinan J."/>
            <person name="LaButti K."/>
            <person name="Riley R."/>
            <person name="Lipzen A."/>
            <person name="Clum A."/>
            <person name="Drula E."/>
            <person name="Henrissat B."/>
            <person name="Kohler A."/>
            <person name="Grigoriev I.V."/>
            <person name="Martin F.M."/>
            <person name="Hacquard S."/>
        </authorList>
    </citation>
    <scope>NUCLEOTIDE SEQUENCE</scope>
    <source>
        <strain evidence="7">MPI-CAGE-AT-0016</strain>
    </source>
</reference>
<feature type="transmembrane region" description="Helical" evidence="6">
    <location>
        <begin position="182"/>
        <end position="200"/>
    </location>
</feature>
<comment type="caution">
    <text evidence="7">The sequence shown here is derived from an EMBL/GenBank/DDBJ whole genome shotgun (WGS) entry which is preliminary data.</text>
</comment>
<comment type="subcellular location">
    <subcellularLocation>
        <location evidence="1">Membrane</location>
        <topology evidence="1">Multi-pass membrane protein</topology>
    </subcellularLocation>
</comment>
<evidence type="ECO:0000256" key="3">
    <source>
        <dbReference type="ARBA" id="ARBA00022692"/>
    </source>
</evidence>
<evidence type="ECO:0000256" key="2">
    <source>
        <dbReference type="ARBA" id="ARBA00007262"/>
    </source>
</evidence>
<dbReference type="AlphaFoldDB" id="A0A8K0TRB2"/>
<evidence type="ECO:0000313" key="7">
    <source>
        <dbReference type="EMBL" id="KAH7375210.1"/>
    </source>
</evidence>
<dbReference type="InterPro" id="IPR038213">
    <property type="entry name" value="IFI6/IFI27-like_sf"/>
</dbReference>
<accession>A0A8K0TRB2</accession>
<protein>
    <submittedName>
        <fullName evidence="7">Uncharacterized protein</fullName>
    </submittedName>
</protein>
<dbReference type="Gene3D" id="6.10.110.10">
    <property type="match status" value="1"/>
</dbReference>
<keyword evidence="4 6" id="KW-1133">Transmembrane helix</keyword>
<gene>
    <name evidence="7" type="ORF">B0T11DRAFT_269885</name>
</gene>
<keyword evidence="3 6" id="KW-0812">Transmembrane</keyword>
<evidence type="ECO:0000256" key="1">
    <source>
        <dbReference type="ARBA" id="ARBA00004141"/>
    </source>
</evidence>
<feature type="transmembrane region" description="Helical" evidence="6">
    <location>
        <begin position="137"/>
        <end position="162"/>
    </location>
</feature>
<comment type="similarity">
    <text evidence="2">Belongs to the IFI6/IFI27 family.</text>
</comment>
<sequence length="204" mass="22277">MDFAKLLSCCLRGDSEGIQSEKQPLLSIIDEKPTRQSMHQSPIGRNIDTTARDIIRILVGAKKNDETLARDVDEAVGIAGWSEWLAQKVLDKLKQTIADGSDKMGDVLTDALDKAYAVADKEFSALVKTAKEHPLELAATILLTLVAIGVLAELTPLVVELLGFGELGPIEGSFAAWWESNYGGYIPAGSLFSYLQRLGMTWRK</sequence>
<organism evidence="7 8">
    <name type="scientific">Plectosphaerella cucumerina</name>
    <dbReference type="NCBI Taxonomy" id="40658"/>
    <lineage>
        <taxon>Eukaryota</taxon>
        <taxon>Fungi</taxon>
        <taxon>Dikarya</taxon>
        <taxon>Ascomycota</taxon>
        <taxon>Pezizomycotina</taxon>
        <taxon>Sordariomycetes</taxon>
        <taxon>Hypocreomycetidae</taxon>
        <taxon>Glomerellales</taxon>
        <taxon>Plectosphaerellaceae</taxon>
        <taxon>Plectosphaerella</taxon>
    </lineage>
</organism>
<dbReference type="InterPro" id="IPR009311">
    <property type="entry name" value="IFI6/IFI27-like"/>
</dbReference>
<name>A0A8K0TRB2_9PEZI</name>
<dbReference type="GO" id="GO:0016020">
    <property type="term" value="C:membrane"/>
    <property type="evidence" value="ECO:0007669"/>
    <property type="project" value="UniProtKB-SubCell"/>
</dbReference>
<dbReference type="Proteomes" id="UP000813385">
    <property type="component" value="Unassembled WGS sequence"/>
</dbReference>
<evidence type="ECO:0000256" key="5">
    <source>
        <dbReference type="ARBA" id="ARBA00023136"/>
    </source>
</evidence>
<keyword evidence="5 6" id="KW-0472">Membrane</keyword>
<proteinExistence type="inferred from homology"/>
<evidence type="ECO:0000256" key="4">
    <source>
        <dbReference type="ARBA" id="ARBA00022989"/>
    </source>
</evidence>
<evidence type="ECO:0000313" key="8">
    <source>
        <dbReference type="Proteomes" id="UP000813385"/>
    </source>
</evidence>
<dbReference type="Pfam" id="PF06140">
    <property type="entry name" value="Ifi-6-16"/>
    <property type="match status" value="1"/>
</dbReference>
<dbReference type="EMBL" id="JAGPXD010000001">
    <property type="protein sequence ID" value="KAH7375210.1"/>
    <property type="molecule type" value="Genomic_DNA"/>
</dbReference>
<dbReference type="OrthoDB" id="440424at2759"/>
<evidence type="ECO:0000256" key="6">
    <source>
        <dbReference type="SAM" id="Phobius"/>
    </source>
</evidence>